<dbReference type="InterPro" id="IPR036851">
    <property type="entry name" value="Chloroperoxidase-like_sf"/>
</dbReference>
<dbReference type="GO" id="GO:0004601">
    <property type="term" value="F:peroxidase activity"/>
    <property type="evidence" value="ECO:0007669"/>
    <property type="project" value="UniProtKB-KW"/>
</dbReference>
<gene>
    <name evidence="10" type="primary">stcC_3</name>
    <name evidence="10" type="ORF">LSUE1_G006570</name>
</gene>
<evidence type="ECO:0000313" key="11">
    <source>
        <dbReference type="Proteomes" id="UP000469558"/>
    </source>
</evidence>
<dbReference type="AlphaFoldDB" id="A0A8T9BZ50"/>
<evidence type="ECO:0000313" key="10">
    <source>
        <dbReference type="EMBL" id="TVY73168.1"/>
    </source>
</evidence>
<dbReference type="EMBL" id="QGMK01001164">
    <property type="protein sequence ID" value="TVY73168.1"/>
    <property type="molecule type" value="Genomic_DNA"/>
</dbReference>
<dbReference type="Pfam" id="PF01328">
    <property type="entry name" value="Peroxidase_2"/>
    <property type="match status" value="1"/>
</dbReference>
<protein>
    <submittedName>
        <fullName evidence="10">Putative sterigmatocystin biosynthesis peroxidase</fullName>
    </submittedName>
</protein>
<evidence type="ECO:0000256" key="7">
    <source>
        <dbReference type="ARBA" id="ARBA00025795"/>
    </source>
</evidence>
<feature type="signal peptide" evidence="8">
    <location>
        <begin position="1"/>
        <end position="16"/>
    </location>
</feature>
<dbReference type="PROSITE" id="PS51405">
    <property type="entry name" value="HEME_HALOPEROXIDASE"/>
    <property type="match status" value="1"/>
</dbReference>
<evidence type="ECO:0000256" key="5">
    <source>
        <dbReference type="ARBA" id="ARBA00023002"/>
    </source>
</evidence>
<evidence type="ECO:0000256" key="4">
    <source>
        <dbReference type="ARBA" id="ARBA00022723"/>
    </source>
</evidence>
<evidence type="ECO:0000256" key="2">
    <source>
        <dbReference type="ARBA" id="ARBA00022559"/>
    </source>
</evidence>
<evidence type="ECO:0000256" key="8">
    <source>
        <dbReference type="SAM" id="SignalP"/>
    </source>
</evidence>
<comment type="caution">
    <text evidence="10">The sequence shown here is derived from an EMBL/GenBank/DDBJ whole genome shotgun (WGS) entry which is preliminary data.</text>
</comment>
<dbReference type="PANTHER" id="PTHR33577:SF19">
    <property type="entry name" value="HEME HALOPEROXIDASE FAMILY PROFILE DOMAIN-CONTAINING PROTEIN-RELATED"/>
    <property type="match status" value="1"/>
</dbReference>
<keyword evidence="3" id="KW-0349">Heme</keyword>
<keyword evidence="11" id="KW-1185">Reference proteome</keyword>
<keyword evidence="6" id="KW-0408">Iron</keyword>
<keyword evidence="4" id="KW-0479">Metal-binding</keyword>
<organism evidence="10 11">
    <name type="scientific">Lachnellula suecica</name>
    <dbReference type="NCBI Taxonomy" id="602035"/>
    <lineage>
        <taxon>Eukaryota</taxon>
        <taxon>Fungi</taxon>
        <taxon>Dikarya</taxon>
        <taxon>Ascomycota</taxon>
        <taxon>Pezizomycotina</taxon>
        <taxon>Leotiomycetes</taxon>
        <taxon>Helotiales</taxon>
        <taxon>Lachnaceae</taxon>
        <taxon>Lachnellula</taxon>
    </lineage>
</organism>
<evidence type="ECO:0000256" key="1">
    <source>
        <dbReference type="ARBA" id="ARBA00001970"/>
    </source>
</evidence>
<sequence>MKSLVVSTLLLANALALPTSDVPSWTPPGPNDIRGPCPLLNTLANHNIIPHNGKNITLPILVAGFNKYINVGSDVAIGAGSAALTLSPIPNSLSFDLSDIDKHDAIEHDGSLSRLDAFQGNDHSFNPYIYAQTQSYFTQTTIDIPTAAKARAARINNAKMMNPTFALSTSGTSGSLGETSFYLSVFGDPVTGVAQKNWVNVFFQEERLPYAEGWTRRTAETNFTSLGAMSQKIVAATPNFSLPPGFNFNSFMH</sequence>
<dbReference type="SUPFAM" id="SSF47571">
    <property type="entry name" value="Cloroperoxidase"/>
    <property type="match status" value="1"/>
</dbReference>
<name>A0A8T9BZ50_9HELO</name>
<feature type="chain" id="PRO_5035849007" evidence="8">
    <location>
        <begin position="17"/>
        <end position="253"/>
    </location>
</feature>
<reference evidence="10 11" key="1">
    <citation type="submission" date="2018-05" db="EMBL/GenBank/DDBJ databases">
        <title>Genome sequencing and assembly of the regulated plant pathogen Lachnellula willkommii and related sister species for the development of diagnostic species identification markers.</title>
        <authorList>
            <person name="Giroux E."/>
            <person name="Bilodeau G."/>
        </authorList>
    </citation>
    <scope>NUCLEOTIDE SEQUENCE [LARGE SCALE GENOMIC DNA]</scope>
    <source>
        <strain evidence="10 11">CBS 268.59</strain>
    </source>
</reference>
<feature type="domain" description="Heme haloperoxidase family profile" evidence="9">
    <location>
        <begin position="21"/>
        <end position="235"/>
    </location>
</feature>
<comment type="similarity">
    <text evidence="7">Belongs to the chloroperoxidase family.</text>
</comment>
<dbReference type="Gene3D" id="1.10.489.10">
    <property type="entry name" value="Chloroperoxidase-like"/>
    <property type="match status" value="1"/>
</dbReference>
<dbReference type="InterPro" id="IPR000028">
    <property type="entry name" value="Chloroperoxidase"/>
</dbReference>
<keyword evidence="2 10" id="KW-0575">Peroxidase</keyword>
<proteinExistence type="inferred from homology"/>
<evidence type="ECO:0000256" key="3">
    <source>
        <dbReference type="ARBA" id="ARBA00022617"/>
    </source>
</evidence>
<keyword evidence="5" id="KW-0560">Oxidoreductase</keyword>
<dbReference type="OrthoDB" id="407298at2759"/>
<evidence type="ECO:0000259" key="9">
    <source>
        <dbReference type="PROSITE" id="PS51405"/>
    </source>
</evidence>
<comment type="cofactor">
    <cofactor evidence="1">
        <name>heme b</name>
        <dbReference type="ChEBI" id="CHEBI:60344"/>
    </cofactor>
</comment>
<dbReference type="SMR" id="A0A8T9BZ50"/>
<dbReference type="GO" id="GO:0046872">
    <property type="term" value="F:metal ion binding"/>
    <property type="evidence" value="ECO:0007669"/>
    <property type="project" value="UniProtKB-KW"/>
</dbReference>
<dbReference type="PANTHER" id="PTHR33577">
    <property type="entry name" value="STERIGMATOCYSTIN BIOSYNTHESIS PEROXIDASE STCC-RELATED"/>
    <property type="match status" value="1"/>
</dbReference>
<keyword evidence="8" id="KW-0732">Signal</keyword>
<accession>A0A8T9BZ50</accession>
<evidence type="ECO:0000256" key="6">
    <source>
        <dbReference type="ARBA" id="ARBA00023004"/>
    </source>
</evidence>
<dbReference type="Proteomes" id="UP000469558">
    <property type="component" value="Unassembled WGS sequence"/>
</dbReference>